<dbReference type="InterPro" id="IPR011513">
    <property type="entry name" value="Nse1"/>
</dbReference>
<dbReference type="EMBL" id="JBBJBU010000008">
    <property type="protein sequence ID" value="KAK7204390.1"/>
    <property type="molecule type" value="Genomic_DNA"/>
</dbReference>
<comment type="subcellular location">
    <subcellularLocation>
        <location evidence="1">Nucleus</location>
    </subcellularLocation>
</comment>
<keyword evidence="1" id="KW-0808">Transferase</keyword>
<comment type="subunit">
    <text evidence="1">Component of the Smc5-Smc6 complex.</text>
</comment>
<comment type="caution">
    <text evidence="2">The sequence shown here is derived from an EMBL/GenBank/DDBJ whole genome shotgun (WGS) entry which is preliminary data.</text>
</comment>
<dbReference type="EC" id="2.3.2.27" evidence="1"/>
<keyword evidence="1" id="KW-0234">DNA repair</keyword>
<reference evidence="2 3" key="1">
    <citation type="submission" date="2024-03" db="EMBL/GenBank/DDBJ databases">
        <title>Genome-scale model development and genomic sequencing of the oleaginous clade Lipomyces.</title>
        <authorList>
            <consortium name="Lawrence Berkeley National Laboratory"/>
            <person name="Czajka J.J."/>
            <person name="Han Y."/>
            <person name="Kim J."/>
            <person name="Mondo S.J."/>
            <person name="Hofstad B.A."/>
            <person name="Robles A."/>
            <person name="Haridas S."/>
            <person name="Riley R."/>
            <person name="LaButti K."/>
            <person name="Pangilinan J."/>
            <person name="Andreopoulos W."/>
            <person name="Lipzen A."/>
            <person name="Yan J."/>
            <person name="Wang M."/>
            <person name="Ng V."/>
            <person name="Grigoriev I.V."/>
            <person name="Spatafora J.W."/>
            <person name="Magnuson J.K."/>
            <person name="Baker S.E."/>
            <person name="Pomraning K.R."/>
        </authorList>
    </citation>
    <scope>NUCLEOTIDE SEQUENCE [LARGE SCALE GENOMIC DNA]</scope>
    <source>
        <strain evidence="2 3">Phaff 52-87</strain>
    </source>
</reference>
<keyword evidence="1" id="KW-0862">Zinc</keyword>
<keyword evidence="1" id="KW-0479">Metal-binding</keyword>
<comment type="catalytic activity">
    <reaction evidence="1">
        <text>S-ubiquitinyl-[E2 ubiquitin-conjugating enzyme]-L-cysteine + [acceptor protein]-L-lysine = [E2 ubiquitin-conjugating enzyme]-L-cysteine + N(6)-ubiquitinyl-[acceptor protein]-L-lysine.</text>
        <dbReference type="EC" id="2.3.2.27"/>
    </reaction>
</comment>
<dbReference type="Pfam" id="PF07574">
    <property type="entry name" value="SMC_Nse1"/>
    <property type="match status" value="1"/>
</dbReference>
<gene>
    <name evidence="2" type="ORF">BZA70DRAFT_296169</name>
</gene>
<proteinExistence type="inferred from homology"/>
<dbReference type="Gene3D" id="3.90.1150.220">
    <property type="match status" value="1"/>
</dbReference>
<keyword evidence="1" id="KW-0863">Zinc-finger</keyword>
<sequence>MANDKRKMTDADRALVQAFVANRRLDIEQLRKALSDILNVSNKLQQGDDYETEIEPDEISQEQVEEYIGVLNSELYSLDYEIRCSVSPDNVLTWHLEFLE</sequence>
<keyword evidence="3" id="KW-1185">Reference proteome</keyword>
<comment type="function">
    <text evidence="1">Acts in a DNA repair pathway for removal of UV-induced DNA damage that is distinct from classical nucleotide excision repair and in repair of ionizing radiation damage. Functions in homologous recombination repair of DNA double strand breaks and in recovery of stalled replication forks.</text>
</comment>
<accession>A0ABR1F3H0</accession>
<keyword evidence="1" id="KW-0227">DNA damage</keyword>
<organism evidence="2 3">
    <name type="scientific">Myxozyma melibiosi</name>
    <dbReference type="NCBI Taxonomy" id="54550"/>
    <lineage>
        <taxon>Eukaryota</taxon>
        <taxon>Fungi</taxon>
        <taxon>Dikarya</taxon>
        <taxon>Ascomycota</taxon>
        <taxon>Saccharomycotina</taxon>
        <taxon>Lipomycetes</taxon>
        <taxon>Lipomycetales</taxon>
        <taxon>Lipomycetaceae</taxon>
        <taxon>Myxozyma</taxon>
    </lineage>
</organism>
<keyword evidence="1" id="KW-0833">Ubl conjugation pathway</keyword>
<dbReference type="Proteomes" id="UP001498771">
    <property type="component" value="Unassembled WGS sequence"/>
</dbReference>
<evidence type="ECO:0000256" key="1">
    <source>
        <dbReference type="RuleBase" id="RU368018"/>
    </source>
</evidence>
<evidence type="ECO:0000313" key="3">
    <source>
        <dbReference type="Proteomes" id="UP001498771"/>
    </source>
</evidence>
<evidence type="ECO:0000313" key="2">
    <source>
        <dbReference type="EMBL" id="KAK7204390.1"/>
    </source>
</evidence>
<keyword evidence="1" id="KW-0539">Nucleus</keyword>
<name>A0ABR1F3H0_9ASCO</name>
<keyword evidence="1" id="KW-0233">DNA recombination</keyword>
<dbReference type="GeneID" id="90040028"/>
<protein>
    <recommendedName>
        <fullName evidence="1">Non-structural maintenance of chromosomes element 1 homolog</fullName>
        <ecNumber evidence="1">2.3.2.27</ecNumber>
    </recommendedName>
</protein>
<dbReference type="RefSeq" id="XP_064767423.1">
    <property type="nucleotide sequence ID" value="XM_064914516.1"/>
</dbReference>
<comment type="similarity">
    <text evidence="1">Belongs to the NSE1 family.</text>
</comment>